<evidence type="ECO:0000256" key="3">
    <source>
        <dbReference type="ARBA" id="ARBA00022679"/>
    </source>
</evidence>
<evidence type="ECO:0000313" key="14">
    <source>
        <dbReference type="Proteomes" id="UP000239724"/>
    </source>
</evidence>
<dbReference type="InterPro" id="IPR011611">
    <property type="entry name" value="PfkB_dom"/>
</dbReference>
<dbReference type="Gene3D" id="3.40.50.620">
    <property type="entry name" value="HUPs"/>
    <property type="match status" value="1"/>
</dbReference>
<keyword evidence="4 10" id="KW-0548">Nucleotidyltransferase</keyword>
<keyword evidence="14" id="KW-1185">Reference proteome</keyword>
<evidence type="ECO:0000313" key="13">
    <source>
        <dbReference type="EMBL" id="PPQ27992.1"/>
    </source>
</evidence>
<reference evidence="13 14" key="1">
    <citation type="journal article" date="2018" name="Arch. Microbiol.">
        <title>New insights into the metabolic potential of the phototrophic purple bacterium Rhodopila globiformis DSM 161(T) from its draft genome sequence and evidence for a vanadium-dependent nitrogenase.</title>
        <authorList>
            <person name="Imhoff J.F."/>
            <person name="Rahn T."/>
            <person name="Kunzel S."/>
            <person name="Neulinger S.C."/>
        </authorList>
    </citation>
    <scope>NUCLEOTIDE SEQUENCE [LARGE SCALE GENOMIC DNA]</scope>
    <source>
        <strain evidence="13 14">DSM 161</strain>
    </source>
</reference>
<keyword evidence="5 10" id="KW-0547">Nucleotide-binding</keyword>
<dbReference type="SUPFAM" id="SSF53613">
    <property type="entry name" value="Ribokinase-like"/>
    <property type="match status" value="1"/>
</dbReference>
<dbReference type="RefSeq" id="WP_104521607.1">
    <property type="nucleotide sequence ID" value="NZ_NHRY01000250.1"/>
</dbReference>
<dbReference type="GO" id="GO:0033786">
    <property type="term" value="F:heptose-1-phosphate adenylyltransferase activity"/>
    <property type="evidence" value="ECO:0007669"/>
    <property type="project" value="UniProtKB-UniRule"/>
</dbReference>
<gene>
    <name evidence="10" type="primary">hldE</name>
    <name evidence="13" type="ORF">CCS01_25315</name>
</gene>
<comment type="caution">
    <text evidence="13">The sequence shown here is derived from an EMBL/GenBank/DDBJ whole genome shotgun (WGS) entry which is preliminary data.</text>
</comment>
<comment type="catalytic activity">
    <reaction evidence="10">
        <text>D-glycero-beta-D-manno-heptose 1-phosphate + ATP + H(+) = ADP-D-glycero-beta-D-manno-heptose + diphosphate</text>
        <dbReference type="Rhea" id="RHEA:27465"/>
        <dbReference type="ChEBI" id="CHEBI:15378"/>
        <dbReference type="ChEBI" id="CHEBI:30616"/>
        <dbReference type="ChEBI" id="CHEBI:33019"/>
        <dbReference type="ChEBI" id="CHEBI:59967"/>
        <dbReference type="ChEBI" id="CHEBI:61593"/>
        <dbReference type="EC" id="2.7.7.70"/>
    </reaction>
</comment>
<comment type="pathway">
    <text evidence="10">Nucleotide-sugar biosynthesis; ADP-L-glycero-beta-D-manno-heptose biosynthesis; ADP-L-glycero-beta-D-manno-heptose from D-glycero-beta-D-manno-heptose 7-phosphate: step 1/4.</text>
</comment>
<feature type="domain" description="Cytidyltransferase-like" evidence="12">
    <location>
        <begin position="368"/>
        <end position="461"/>
    </location>
</feature>
<evidence type="ECO:0000256" key="5">
    <source>
        <dbReference type="ARBA" id="ARBA00022741"/>
    </source>
</evidence>
<feature type="domain" description="Carbohydrate kinase PfkB" evidence="11">
    <location>
        <begin position="29"/>
        <end position="324"/>
    </location>
</feature>
<dbReference type="NCBIfam" id="TIGR00125">
    <property type="entry name" value="cyt_tran_rel"/>
    <property type="match status" value="1"/>
</dbReference>
<evidence type="ECO:0000256" key="9">
    <source>
        <dbReference type="ARBA" id="ARBA00023277"/>
    </source>
</evidence>
<dbReference type="OrthoDB" id="9802794at2"/>
<feature type="binding site" evidence="10">
    <location>
        <begin position="218"/>
        <end position="221"/>
    </location>
    <ligand>
        <name>ATP</name>
        <dbReference type="ChEBI" id="CHEBI:30616"/>
    </ligand>
</feature>
<dbReference type="UniPathway" id="UPA00356">
    <property type="reaction ID" value="UER00437"/>
</dbReference>
<evidence type="ECO:0000259" key="11">
    <source>
        <dbReference type="Pfam" id="PF00294"/>
    </source>
</evidence>
<organism evidence="13 14">
    <name type="scientific">Rhodopila globiformis</name>
    <name type="common">Rhodopseudomonas globiformis</name>
    <dbReference type="NCBI Taxonomy" id="1071"/>
    <lineage>
        <taxon>Bacteria</taxon>
        <taxon>Pseudomonadati</taxon>
        <taxon>Pseudomonadota</taxon>
        <taxon>Alphaproteobacteria</taxon>
        <taxon>Acetobacterales</taxon>
        <taxon>Acetobacteraceae</taxon>
        <taxon>Rhodopila</taxon>
    </lineage>
</organism>
<accession>A0A2S6N059</accession>
<dbReference type="PANTHER" id="PTHR46969:SF1">
    <property type="entry name" value="BIFUNCTIONAL PROTEIN HLDE"/>
    <property type="match status" value="1"/>
</dbReference>
<comment type="function">
    <text evidence="2 10">Catalyzes the ADP transfer from ATP to D-glycero-beta-D-manno-heptose 1-phosphate, yielding ADP-D-glycero-beta-D-manno-heptose.</text>
</comment>
<dbReference type="EMBL" id="NHRY01000250">
    <property type="protein sequence ID" value="PPQ27992.1"/>
    <property type="molecule type" value="Genomic_DNA"/>
</dbReference>
<evidence type="ECO:0000256" key="2">
    <source>
        <dbReference type="ARBA" id="ARBA00003753"/>
    </source>
</evidence>
<dbReference type="HAMAP" id="MF_01603">
    <property type="entry name" value="HldE"/>
    <property type="match status" value="1"/>
</dbReference>
<comment type="pathway">
    <text evidence="10">Nucleotide-sugar biosynthesis; ADP-L-glycero-beta-D-manno-heptose biosynthesis; ADP-L-glycero-beta-D-manno-heptose from D-glycero-beta-D-manno-heptose 7-phosphate: step 3/4.</text>
</comment>
<dbReference type="InterPro" id="IPR023030">
    <property type="entry name" value="Bifunc_HldE"/>
</dbReference>
<dbReference type="GO" id="GO:0033785">
    <property type="term" value="F:heptose 7-phosphate kinase activity"/>
    <property type="evidence" value="ECO:0007669"/>
    <property type="project" value="UniProtKB-UniRule"/>
</dbReference>
<comment type="subunit">
    <text evidence="10">Homodimer.</text>
</comment>
<comment type="similarity">
    <text evidence="10">In the C-terminal section; belongs to the cytidylyltransferase family.</text>
</comment>
<keyword evidence="7 10" id="KW-0067">ATP-binding</keyword>
<evidence type="ECO:0000256" key="10">
    <source>
        <dbReference type="HAMAP-Rule" id="MF_01603"/>
    </source>
</evidence>
<comment type="similarity">
    <text evidence="10">In the N-terminal section; belongs to the carbohydrate kinase PfkB family.</text>
</comment>
<dbReference type="CDD" id="cd01172">
    <property type="entry name" value="RfaE_like"/>
    <property type="match status" value="1"/>
</dbReference>
<dbReference type="Gene3D" id="3.40.1190.20">
    <property type="match status" value="1"/>
</dbReference>
<keyword evidence="3 10" id="KW-0808">Transferase</keyword>
<evidence type="ECO:0000256" key="6">
    <source>
        <dbReference type="ARBA" id="ARBA00022777"/>
    </source>
</evidence>
<evidence type="ECO:0000256" key="8">
    <source>
        <dbReference type="ARBA" id="ARBA00023268"/>
    </source>
</evidence>
<keyword evidence="8 10" id="KW-0511">Multifunctional enzyme</keyword>
<dbReference type="GO" id="GO:0005829">
    <property type="term" value="C:cytosol"/>
    <property type="evidence" value="ECO:0007669"/>
    <property type="project" value="TreeGrafter"/>
</dbReference>
<protein>
    <recommendedName>
        <fullName evidence="10">Bifunctional protein HldE</fullName>
    </recommendedName>
    <domain>
        <recommendedName>
            <fullName evidence="10">D-beta-D-heptose 7-phosphate kinase</fullName>
            <ecNumber evidence="10">2.7.1.167</ecNumber>
        </recommendedName>
        <alternativeName>
            <fullName evidence="10">D-beta-D-heptose 7-phosphotransferase</fullName>
        </alternativeName>
        <alternativeName>
            <fullName evidence="10">D-glycero-beta-D-manno-heptose-7-phosphate kinase</fullName>
        </alternativeName>
    </domain>
    <domain>
        <recommendedName>
            <fullName evidence="10">D-beta-D-heptose 1-phosphate adenylyltransferase</fullName>
            <ecNumber evidence="10">2.7.7.70</ecNumber>
        </recommendedName>
        <alternativeName>
            <fullName evidence="10">D-glycero-beta-D-manno-heptose 1-phosphate adenylyltransferase</fullName>
        </alternativeName>
    </domain>
</protein>
<sequence length="497" mass="52437">MNQITPGAASRGDEPQPDLAGAVRRLARTSVLVIGDVMLDRYTYGEVTRISQEAPVPVLSIEREVALPGGAGNVVRNLTALGAATAFISVVGDDQAGSDLTGLIGGQPNVEPWLMVQGGRTTTQKTRLIAAGQHLLRADREQTDPIQPRLAERMVRIALDAMAATSVTVLSDYGKGVLSGDVPMQLVAAARKAGRKLIVDPRGSDFARYAGADVVMPNRQELAAATHMPVDNEVAVVAAAQALRAQHGFGAVVVTLGNAGMTLVDATRSQHFPAEAAEVYDTSGAGDTALAMLAAALAAKLDLPIAARLANLAAGISVGKVGASVVREADLMAALTPQRSALRKVVTREQAVEQAERWRHRGWRVGFTNGYFDLLQPGDIHLLEQARAACDRLIVGVNSDSSVRRSKGLPHPVQPEAARAAVLASFACVDQVCLFDEDTPESLIEALRPEVLIKGANHARGAVAGADLIRSWGGRLMQIDLLAESMPQPGMTVLKTR</sequence>
<feature type="active site" evidence="10">
    <location>
        <position position="287"/>
    </location>
</feature>
<dbReference type="InterPro" id="IPR014729">
    <property type="entry name" value="Rossmann-like_a/b/a_fold"/>
</dbReference>
<dbReference type="AlphaFoldDB" id="A0A2S6N059"/>
<dbReference type="EC" id="2.7.1.167" evidence="10"/>
<dbReference type="GO" id="GO:0016773">
    <property type="term" value="F:phosphotransferase activity, alcohol group as acceptor"/>
    <property type="evidence" value="ECO:0007669"/>
    <property type="project" value="InterPro"/>
</dbReference>
<dbReference type="SUPFAM" id="SSF52374">
    <property type="entry name" value="Nucleotidylyl transferase"/>
    <property type="match status" value="1"/>
</dbReference>
<feature type="region of interest" description="Cytidylyltransferase" evidence="10">
    <location>
        <begin position="367"/>
        <end position="497"/>
    </location>
</feature>
<dbReference type="Proteomes" id="UP000239724">
    <property type="component" value="Unassembled WGS sequence"/>
</dbReference>
<keyword evidence="6 10" id="KW-0418">Kinase</keyword>
<evidence type="ECO:0000259" key="12">
    <source>
        <dbReference type="Pfam" id="PF01467"/>
    </source>
</evidence>
<dbReference type="InterPro" id="IPR011913">
    <property type="entry name" value="RfaE_dom_I"/>
</dbReference>
<comment type="catalytic activity">
    <reaction evidence="10">
        <text>D-glycero-beta-D-manno-heptose 7-phosphate + ATP = D-glycero-beta-D-manno-heptose 1,7-bisphosphate + ADP + H(+)</text>
        <dbReference type="Rhea" id="RHEA:27473"/>
        <dbReference type="ChEBI" id="CHEBI:15378"/>
        <dbReference type="ChEBI" id="CHEBI:30616"/>
        <dbReference type="ChEBI" id="CHEBI:60204"/>
        <dbReference type="ChEBI" id="CHEBI:60208"/>
        <dbReference type="ChEBI" id="CHEBI:456216"/>
        <dbReference type="EC" id="2.7.1.167"/>
    </reaction>
</comment>
<dbReference type="GO" id="GO:0005524">
    <property type="term" value="F:ATP binding"/>
    <property type="evidence" value="ECO:0007669"/>
    <property type="project" value="UniProtKB-UniRule"/>
</dbReference>
<comment type="function">
    <text evidence="1 10">Catalyzes the phosphorylation of D-glycero-D-manno-heptose 7-phosphate at the C-1 position to selectively form D-glycero-beta-D-manno-heptose-1,7-bisphosphate.</text>
</comment>
<dbReference type="Pfam" id="PF01467">
    <property type="entry name" value="CTP_transf_like"/>
    <property type="match status" value="1"/>
</dbReference>
<proteinExistence type="inferred from homology"/>
<dbReference type="InterPro" id="IPR004821">
    <property type="entry name" value="Cyt_trans-like"/>
</dbReference>
<evidence type="ECO:0000256" key="1">
    <source>
        <dbReference type="ARBA" id="ARBA00002319"/>
    </source>
</evidence>
<evidence type="ECO:0000256" key="4">
    <source>
        <dbReference type="ARBA" id="ARBA00022695"/>
    </source>
</evidence>
<dbReference type="InterPro" id="IPR029056">
    <property type="entry name" value="Ribokinase-like"/>
</dbReference>
<evidence type="ECO:0000256" key="7">
    <source>
        <dbReference type="ARBA" id="ARBA00022840"/>
    </source>
</evidence>
<dbReference type="Pfam" id="PF00294">
    <property type="entry name" value="PfkB"/>
    <property type="match status" value="1"/>
</dbReference>
<keyword evidence="9 10" id="KW-0119">Carbohydrate metabolism</keyword>
<feature type="region of interest" description="Ribokinase" evidence="10">
    <location>
        <begin position="1"/>
        <end position="341"/>
    </location>
</feature>
<dbReference type="PANTHER" id="PTHR46969">
    <property type="entry name" value="BIFUNCTIONAL PROTEIN HLDE"/>
    <property type="match status" value="1"/>
</dbReference>
<name>A0A2S6N059_RHOGL</name>
<dbReference type="EC" id="2.7.7.70" evidence="10"/>
<dbReference type="GO" id="GO:0097171">
    <property type="term" value="P:ADP-L-glycero-beta-D-manno-heptose biosynthetic process"/>
    <property type="evidence" value="ECO:0007669"/>
    <property type="project" value="UniProtKB-UniPathway"/>
</dbReference>